<accession>A0A078M6S4</accession>
<feature type="domain" description="CAP-associated" evidence="5">
    <location>
        <begin position="110"/>
        <end position="229"/>
    </location>
</feature>
<sequence>MKKLLPLLFFFVLALPVVAADREDVAPTHVFTAILSDDIDVNTLTGNVQILRDGQPWQVKLSAKQKTITIKPLTPYAPGAYEAVFSEGIKSTSGRALVATRYTFTVTDKPLTTYESDYDFVWQAPGSYQDFYLTGKRGSELVAGYTMTPSQTFDLPLTVNMTKSDVLANYGEPITEIVKGNVRYQLNDTDRVMTYLTEGRYVSYIIDVHEGDRIRAILWVREDIEQAKDGFYRTPTDVYAKDTSALMFELVNAARVQEGLQPLLWHDQLAQIALLHSVDMAQHNYFSHTNLNGEAPHDRIKRGGLAPHMSGENISYGYTNIILSHEGLMDSKGHRDNILTPDFTHLGIGTAFNQQQAPYVTQNFIRP</sequence>
<evidence type="ECO:0000259" key="5">
    <source>
        <dbReference type="Pfam" id="PF14504"/>
    </source>
</evidence>
<protein>
    <submittedName>
        <fullName evidence="6">Cysteine-rich secretory protein family protein</fullName>
    </submittedName>
</protein>
<dbReference type="Gene3D" id="3.40.33.10">
    <property type="entry name" value="CAP"/>
    <property type="match status" value="1"/>
</dbReference>
<dbReference type="InterPro" id="IPR035940">
    <property type="entry name" value="CAP_sf"/>
</dbReference>
<dbReference type="Pfam" id="PF14504">
    <property type="entry name" value="CAP_assoc_N"/>
    <property type="match status" value="1"/>
</dbReference>
<name>A0A078M6S4_9BACL</name>
<feature type="chain" id="PRO_5039010965" evidence="2">
    <location>
        <begin position="20"/>
        <end position="367"/>
    </location>
</feature>
<evidence type="ECO:0000256" key="1">
    <source>
        <dbReference type="ARBA" id="ARBA00022729"/>
    </source>
</evidence>
<evidence type="ECO:0000256" key="2">
    <source>
        <dbReference type="SAM" id="SignalP"/>
    </source>
</evidence>
<dbReference type="Pfam" id="PF00188">
    <property type="entry name" value="CAP"/>
    <property type="match status" value="1"/>
</dbReference>
<dbReference type="Pfam" id="PF13205">
    <property type="entry name" value="Big_5"/>
    <property type="match status" value="1"/>
</dbReference>
<evidence type="ECO:0000259" key="4">
    <source>
        <dbReference type="Pfam" id="PF13205"/>
    </source>
</evidence>
<dbReference type="SUPFAM" id="SSF55797">
    <property type="entry name" value="PR-1-like"/>
    <property type="match status" value="1"/>
</dbReference>
<keyword evidence="1 2" id="KW-0732">Signal</keyword>
<feature type="signal peptide" evidence="2">
    <location>
        <begin position="1"/>
        <end position="19"/>
    </location>
</feature>
<feature type="domain" description="SbsA Ig-like" evidence="4">
    <location>
        <begin position="19"/>
        <end position="105"/>
    </location>
</feature>
<evidence type="ECO:0000313" key="6">
    <source>
        <dbReference type="EMBL" id="CEA00371.1"/>
    </source>
</evidence>
<dbReference type="InterPro" id="IPR014044">
    <property type="entry name" value="CAP_dom"/>
</dbReference>
<dbReference type="HOGENOM" id="CLU_048708_1_0_9"/>
<proteinExistence type="predicted"/>
<organism evidence="6">
    <name type="scientific">Metalysinibacillus saudimassiliensis</name>
    <dbReference type="NCBI Taxonomy" id="1461583"/>
    <lineage>
        <taxon>Bacteria</taxon>
        <taxon>Bacillati</taxon>
        <taxon>Bacillota</taxon>
        <taxon>Bacilli</taxon>
        <taxon>Bacillales</taxon>
        <taxon>Caryophanaceae</taxon>
        <taxon>Metalysinibacillus</taxon>
    </lineage>
</organism>
<feature type="domain" description="SCP" evidence="3">
    <location>
        <begin position="249"/>
        <end position="364"/>
    </location>
</feature>
<evidence type="ECO:0000259" key="3">
    <source>
        <dbReference type="Pfam" id="PF00188"/>
    </source>
</evidence>
<dbReference type="PANTHER" id="PTHR31157">
    <property type="entry name" value="SCP DOMAIN-CONTAINING PROTEIN"/>
    <property type="match status" value="1"/>
</dbReference>
<dbReference type="AlphaFoldDB" id="A0A078M6S4"/>
<gene>
    <name evidence="6" type="ORF">BN1050_00587</name>
</gene>
<dbReference type="CDD" id="cd05379">
    <property type="entry name" value="CAP_bacterial"/>
    <property type="match status" value="1"/>
</dbReference>
<dbReference type="PATRIC" id="fig|1461583.4.peg.559"/>
<dbReference type="PANTHER" id="PTHR31157:SF1">
    <property type="entry name" value="SCP DOMAIN-CONTAINING PROTEIN"/>
    <property type="match status" value="1"/>
</dbReference>
<dbReference type="InterPro" id="IPR032812">
    <property type="entry name" value="SbsA_Ig"/>
</dbReference>
<dbReference type="EMBL" id="LN483073">
    <property type="protein sequence ID" value="CEA00371.1"/>
    <property type="molecule type" value="Genomic_DNA"/>
</dbReference>
<dbReference type="InterPro" id="IPR029410">
    <property type="entry name" value="CAP_assoc"/>
</dbReference>
<reference evidence="6" key="1">
    <citation type="submission" date="2014-07" db="EMBL/GenBank/DDBJ databases">
        <authorList>
            <person name="Urmite Genomes Urmite Genomes"/>
        </authorList>
    </citation>
    <scope>NUCLEOTIDE SEQUENCE</scope>
    <source>
        <strain evidence="6">13S34_air</strain>
    </source>
</reference>